<dbReference type="PROSITE" id="PS00028">
    <property type="entry name" value="ZINC_FINGER_C2H2_1"/>
    <property type="match status" value="1"/>
</dbReference>
<comment type="caution">
    <text evidence="3">The sequence shown here is derived from an EMBL/GenBank/DDBJ whole genome shotgun (WGS) entry which is preliminary data.</text>
</comment>
<dbReference type="EMBL" id="JAFNEN010000991">
    <property type="protein sequence ID" value="KAG8175525.1"/>
    <property type="molecule type" value="Genomic_DNA"/>
</dbReference>
<feature type="domain" description="C2H2-type" evidence="2">
    <location>
        <begin position="134"/>
        <end position="155"/>
    </location>
</feature>
<evidence type="ECO:0000313" key="4">
    <source>
        <dbReference type="Proteomes" id="UP000827092"/>
    </source>
</evidence>
<proteinExistence type="predicted"/>
<sequence>MREPQFDPSIMKELGMVHERTVRHPNGFTVKHYNIAFLINMNCKFCGIQLSQPHRVLKHMGEYDADILLEYKTLCEKLNYLLSEPLDKCYLCGKSCLPEVLGNHWKQCHPRIELLFQQLVARLNICDDPDFRYCLICGESCNSSQECVTHICSNHTQYLPYLYHMSMEMIGSNPRRAKAIACKLCRNLLINRNPNNEMEEYFLLVFDLLHQFYYQIILACRKNEDFNNTEETCIWCGEVFLLINYVEHLGNKHPLTVLMYGYFFKKHNAFIDKGNTCTVCDKKLPLNEFTSHFEKKHPQLLIIKNQHSSSYIPEIKSNIQSGLHEGKLIDIKFQRNVPATVDCEIRDVSDSKIDELQNITNNDWQTMVKVKPLDLEAWAKGSFSHTSGTCVKWQPAVQIEQMKLDKLIMEKKNKVFVKKHSTLKTISYSKKELLQKKKTLKNIKYSKNRAFKCLSKLHNISTRYLKKQLKSYSSDNDIRNDSIVKWICDVQYSCSSNVSNMEENEPMIECPIQKLFNLQAHTNDKEGSNKPDEGKVLKNNEMVDTDDILKDANKRDEENASESNETDDKLKNTNKPDEENSPEGNETLPKVAEVRIIIPGIMNKFEKEKAEEFHDKIDDPQEVLRLRAPSIDLWLWDHCEVKVDTKPYAVLQSDKLLAHGKSANLQKKDFMQLENI</sequence>
<dbReference type="AlphaFoldDB" id="A0AAV6TUD3"/>
<evidence type="ECO:0000259" key="2">
    <source>
        <dbReference type="PROSITE" id="PS00028"/>
    </source>
</evidence>
<feature type="compositionally biased region" description="Basic and acidic residues" evidence="1">
    <location>
        <begin position="522"/>
        <end position="538"/>
    </location>
</feature>
<gene>
    <name evidence="3" type="ORF">JTE90_000387</name>
</gene>
<name>A0AAV6TUD3_9ARAC</name>
<organism evidence="3 4">
    <name type="scientific">Oedothorax gibbosus</name>
    <dbReference type="NCBI Taxonomy" id="931172"/>
    <lineage>
        <taxon>Eukaryota</taxon>
        <taxon>Metazoa</taxon>
        <taxon>Ecdysozoa</taxon>
        <taxon>Arthropoda</taxon>
        <taxon>Chelicerata</taxon>
        <taxon>Arachnida</taxon>
        <taxon>Araneae</taxon>
        <taxon>Araneomorphae</taxon>
        <taxon>Entelegynae</taxon>
        <taxon>Araneoidea</taxon>
        <taxon>Linyphiidae</taxon>
        <taxon>Erigoninae</taxon>
        <taxon>Oedothorax</taxon>
    </lineage>
</organism>
<feature type="compositionally biased region" description="Basic and acidic residues" evidence="1">
    <location>
        <begin position="547"/>
        <end position="558"/>
    </location>
</feature>
<accession>A0AAV6TUD3</accession>
<dbReference type="Proteomes" id="UP000827092">
    <property type="component" value="Unassembled WGS sequence"/>
</dbReference>
<dbReference type="InterPro" id="IPR013087">
    <property type="entry name" value="Znf_C2H2_type"/>
</dbReference>
<feature type="region of interest" description="Disordered" evidence="1">
    <location>
        <begin position="522"/>
        <end position="591"/>
    </location>
</feature>
<feature type="compositionally biased region" description="Basic and acidic residues" evidence="1">
    <location>
        <begin position="566"/>
        <end position="578"/>
    </location>
</feature>
<reference evidence="3 4" key="1">
    <citation type="journal article" date="2022" name="Nat. Ecol. Evol.">
        <title>A masculinizing supergene underlies an exaggerated male reproductive morph in a spider.</title>
        <authorList>
            <person name="Hendrickx F."/>
            <person name="De Corte Z."/>
            <person name="Sonet G."/>
            <person name="Van Belleghem S.M."/>
            <person name="Kostlbacher S."/>
            <person name="Vangestel C."/>
        </authorList>
    </citation>
    <scope>NUCLEOTIDE SEQUENCE [LARGE SCALE GENOMIC DNA]</scope>
    <source>
        <strain evidence="3">W744_W776</strain>
    </source>
</reference>
<evidence type="ECO:0000313" key="3">
    <source>
        <dbReference type="EMBL" id="KAG8175525.1"/>
    </source>
</evidence>
<protein>
    <recommendedName>
        <fullName evidence="2">C2H2-type domain-containing protein</fullName>
    </recommendedName>
</protein>
<keyword evidence="4" id="KW-1185">Reference proteome</keyword>
<evidence type="ECO:0000256" key="1">
    <source>
        <dbReference type="SAM" id="MobiDB-lite"/>
    </source>
</evidence>